<dbReference type="InterPro" id="IPR038404">
    <property type="entry name" value="TRAP_DctP_sf"/>
</dbReference>
<evidence type="ECO:0000313" key="5">
    <source>
        <dbReference type="EMBL" id="SDD53478.1"/>
    </source>
</evidence>
<dbReference type="Proteomes" id="UP000199628">
    <property type="component" value="Unassembled WGS sequence"/>
</dbReference>
<name>A0A1G6VIU3_9RHOB</name>
<proteinExistence type="predicted"/>
<dbReference type="OrthoDB" id="7239472at2"/>
<comment type="subcellular location">
    <subcellularLocation>
        <location evidence="1">Periplasm</location>
    </subcellularLocation>
</comment>
<evidence type="ECO:0000256" key="2">
    <source>
        <dbReference type="ARBA" id="ARBA00022729"/>
    </source>
</evidence>
<evidence type="ECO:0000256" key="4">
    <source>
        <dbReference type="SAM" id="SignalP"/>
    </source>
</evidence>
<dbReference type="EMBL" id="FMZV01000008">
    <property type="protein sequence ID" value="SDD53478.1"/>
    <property type="molecule type" value="Genomic_DNA"/>
</dbReference>
<evidence type="ECO:0000313" key="6">
    <source>
        <dbReference type="Proteomes" id="UP000199628"/>
    </source>
</evidence>
<keyword evidence="2 4" id="KW-0732">Signal</keyword>
<dbReference type="RefSeq" id="WP_093031936.1">
    <property type="nucleotide sequence ID" value="NZ_FMZV01000008.1"/>
</dbReference>
<dbReference type="Gene3D" id="3.40.190.170">
    <property type="entry name" value="Bacterial extracellular solute-binding protein, family 7"/>
    <property type="match status" value="1"/>
</dbReference>
<reference evidence="6" key="1">
    <citation type="submission" date="2016-10" db="EMBL/GenBank/DDBJ databases">
        <authorList>
            <person name="Varghese N."/>
            <person name="Submissions S."/>
        </authorList>
    </citation>
    <scope>NUCLEOTIDE SEQUENCE [LARGE SCALE GENOMIC DNA]</scope>
    <source>
        <strain evidence="6">CGMCC 1.9108</strain>
    </source>
</reference>
<dbReference type="PANTHER" id="PTHR33376:SF5">
    <property type="entry name" value="EXTRACYTOPLASMIC SOLUTE RECEPTOR PROTEIN"/>
    <property type="match status" value="1"/>
</dbReference>
<keyword evidence="6" id="KW-1185">Reference proteome</keyword>
<dbReference type="GO" id="GO:0055085">
    <property type="term" value="P:transmembrane transport"/>
    <property type="evidence" value="ECO:0007669"/>
    <property type="project" value="InterPro"/>
</dbReference>
<organism evidence="5 6">
    <name type="scientific">Ruegeria marina</name>
    <dbReference type="NCBI Taxonomy" id="639004"/>
    <lineage>
        <taxon>Bacteria</taxon>
        <taxon>Pseudomonadati</taxon>
        <taxon>Pseudomonadota</taxon>
        <taxon>Alphaproteobacteria</taxon>
        <taxon>Rhodobacterales</taxon>
        <taxon>Roseobacteraceae</taxon>
        <taxon>Ruegeria</taxon>
    </lineage>
</organism>
<evidence type="ECO:0000256" key="1">
    <source>
        <dbReference type="ARBA" id="ARBA00004418"/>
    </source>
</evidence>
<accession>A0A1G6VIU3</accession>
<dbReference type="PANTHER" id="PTHR33376">
    <property type="match status" value="1"/>
</dbReference>
<dbReference type="InterPro" id="IPR018389">
    <property type="entry name" value="DctP_fam"/>
</dbReference>
<sequence>MKLKHMLRATCAAAAMAVMAASAHARDVKIVVGVPPGSGAHYGVDAFAADLSERTGGELKVRVLPASLLNLVQTFGGMKDGVVDGGYLVLNYFPSELPEATLPIELAMLGKNPFAMAGAMSEYILTCEPCIQERLDNNQVPLGNASTGAYAIIGTSPMTNTAELAGKKIRAAGGSWTRWAAAVGAIGVSLPGNEIFEAMSQGTIDGAFNAPSELTSIRLIDVATDVTVNIPGGTVHGLDVMSVNRDFWKSLSTEERRAYLDAAALGNAATTWKFASDVAENLKLAREKGINIHEAPVDILALSDAAIEADLANIAKIAKETHGIEDAETKIARFVELVKKWEGLIPLDRDWTPEEIAEIYRAEIFSKIDAASYGL</sequence>
<evidence type="ECO:0000256" key="3">
    <source>
        <dbReference type="ARBA" id="ARBA00022764"/>
    </source>
</evidence>
<dbReference type="NCBIfam" id="NF037995">
    <property type="entry name" value="TRAP_S1"/>
    <property type="match status" value="1"/>
</dbReference>
<keyword evidence="3" id="KW-0574">Periplasm</keyword>
<dbReference type="CDD" id="cd13666">
    <property type="entry name" value="PBP2_TRAP_DctP_like_1"/>
    <property type="match status" value="1"/>
</dbReference>
<dbReference type="AlphaFoldDB" id="A0A1G6VIU3"/>
<dbReference type="Pfam" id="PF03480">
    <property type="entry name" value="DctP"/>
    <property type="match status" value="1"/>
</dbReference>
<dbReference type="GO" id="GO:0042597">
    <property type="term" value="C:periplasmic space"/>
    <property type="evidence" value="ECO:0007669"/>
    <property type="project" value="UniProtKB-SubCell"/>
</dbReference>
<gene>
    <name evidence="5" type="ORF">SAMN04488239_10871</name>
</gene>
<feature type="chain" id="PRO_5011706677" evidence="4">
    <location>
        <begin position="26"/>
        <end position="375"/>
    </location>
</feature>
<protein>
    <submittedName>
        <fullName evidence="5">TRAP-type C4-dicarboxylate transport system, substrate-binding protein</fullName>
    </submittedName>
</protein>
<dbReference type="STRING" id="639004.SAMN04488239_10871"/>
<feature type="signal peptide" evidence="4">
    <location>
        <begin position="1"/>
        <end position="25"/>
    </location>
</feature>